<dbReference type="AlphaFoldDB" id="A0A0P6X7Q5"/>
<keyword evidence="5" id="KW-0547">Nucleotide-binding</keyword>
<dbReference type="PANTHER" id="PTHR43553">
    <property type="entry name" value="HEAVY METAL TRANSPORTER"/>
    <property type="match status" value="1"/>
</dbReference>
<evidence type="ECO:0000256" key="1">
    <source>
        <dbReference type="ARBA" id="ARBA00004236"/>
    </source>
</evidence>
<comment type="subcellular location">
    <subcellularLocation>
        <location evidence="1">Cell membrane</location>
    </subcellularLocation>
</comment>
<protein>
    <recommendedName>
        <fullName evidence="9">ABC transporter domain-containing protein</fullName>
    </recommendedName>
</protein>
<dbReference type="Pfam" id="PF00005">
    <property type="entry name" value="ABC_tran"/>
    <property type="match status" value="2"/>
</dbReference>
<dbReference type="PROSITE" id="PS00211">
    <property type="entry name" value="ABC_TRANSPORTER_1"/>
    <property type="match status" value="2"/>
</dbReference>
<dbReference type="PATRIC" id="fig|360411.5.peg.2975"/>
<dbReference type="GO" id="GO:0016887">
    <property type="term" value="F:ATP hydrolysis activity"/>
    <property type="evidence" value="ECO:0007669"/>
    <property type="project" value="InterPro"/>
</dbReference>
<dbReference type="InterPro" id="IPR027417">
    <property type="entry name" value="P-loop_NTPase"/>
</dbReference>
<dbReference type="GO" id="GO:0005524">
    <property type="term" value="F:ATP binding"/>
    <property type="evidence" value="ECO:0007669"/>
    <property type="project" value="UniProtKB-KW"/>
</dbReference>
<dbReference type="InterPro" id="IPR017871">
    <property type="entry name" value="ABC_transporter-like_CS"/>
</dbReference>
<dbReference type="InterPro" id="IPR003439">
    <property type="entry name" value="ABC_transporter-like_ATP-bd"/>
</dbReference>
<organism evidence="10 11">
    <name type="scientific">Bellilinea caldifistulae</name>
    <dbReference type="NCBI Taxonomy" id="360411"/>
    <lineage>
        <taxon>Bacteria</taxon>
        <taxon>Bacillati</taxon>
        <taxon>Chloroflexota</taxon>
        <taxon>Anaerolineae</taxon>
        <taxon>Anaerolineales</taxon>
        <taxon>Anaerolineaceae</taxon>
        <taxon>Bellilinea</taxon>
    </lineage>
</organism>
<evidence type="ECO:0000256" key="2">
    <source>
        <dbReference type="ARBA" id="ARBA00005417"/>
    </source>
</evidence>
<dbReference type="Gene3D" id="3.40.50.300">
    <property type="entry name" value="P-loop containing nucleotide triphosphate hydrolases"/>
    <property type="match status" value="2"/>
</dbReference>
<name>A0A0P6X7Q5_9CHLR</name>
<dbReference type="InterPro" id="IPR003593">
    <property type="entry name" value="AAA+_ATPase"/>
</dbReference>
<evidence type="ECO:0000256" key="7">
    <source>
        <dbReference type="ARBA" id="ARBA00022967"/>
    </source>
</evidence>
<evidence type="ECO:0000256" key="6">
    <source>
        <dbReference type="ARBA" id="ARBA00022840"/>
    </source>
</evidence>
<evidence type="ECO:0000256" key="4">
    <source>
        <dbReference type="ARBA" id="ARBA00022475"/>
    </source>
</evidence>
<dbReference type="STRING" id="360411.AC812_09065"/>
<gene>
    <name evidence="10" type="ORF">AC812_09065</name>
</gene>
<proteinExistence type="inferred from homology"/>
<accession>A0A0P6X7Q5</accession>
<dbReference type="NCBIfam" id="NF010167">
    <property type="entry name" value="PRK13648.1"/>
    <property type="match status" value="2"/>
</dbReference>
<comment type="similarity">
    <text evidence="2">Belongs to the ABC transporter superfamily.</text>
</comment>
<evidence type="ECO:0000259" key="9">
    <source>
        <dbReference type="PROSITE" id="PS50893"/>
    </source>
</evidence>
<keyword evidence="3" id="KW-0813">Transport</keyword>
<feature type="domain" description="ABC transporter" evidence="9">
    <location>
        <begin position="6"/>
        <end position="243"/>
    </location>
</feature>
<reference evidence="10 11" key="1">
    <citation type="submission" date="2015-07" db="EMBL/GenBank/DDBJ databases">
        <title>Draft genome of Bellilinea caldifistulae DSM 17877.</title>
        <authorList>
            <person name="Hemp J."/>
            <person name="Ward L.M."/>
            <person name="Pace L.A."/>
            <person name="Fischer W.W."/>
        </authorList>
    </citation>
    <scope>NUCLEOTIDE SEQUENCE [LARGE SCALE GENOMIC DNA]</scope>
    <source>
        <strain evidence="10 11">GOMI-1</strain>
    </source>
</reference>
<comment type="caution">
    <text evidence="10">The sequence shown here is derived from an EMBL/GenBank/DDBJ whole genome shotgun (WGS) entry which is preliminary data.</text>
</comment>
<dbReference type="EMBL" id="LGHJ01000014">
    <property type="protein sequence ID" value="KPL75417.1"/>
    <property type="molecule type" value="Genomic_DNA"/>
</dbReference>
<keyword evidence="11" id="KW-1185">Reference proteome</keyword>
<dbReference type="Proteomes" id="UP000050514">
    <property type="component" value="Unassembled WGS sequence"/>
</dbReference>
<dbReference type="PANTHER" id="PTHR43553:SF24">
    <property type="entry name" value="ENERGY-COUPLING FACTOR TRANSPORTER ATP-BINDING PROTEIN ECFA1"/>
    <property type="match status" value="1"/>
</dbReference>
<dbReference type="RefSeq" id="WP_061914084.1">
    <property type="nucleotide sequence ID" value="NZ_DF967971.1"/>
</dbReference>
<keyword evidence="6" id="KW-0067">ATP-binding</keyword>
<evidence type="ECO:0000256" key="3">
    <source>
        <dbReference type="ARBA" id="ARBA00022448"/>
    </source>
</evidence>
<dbReference type="CDD" id="cd03225">
    <property type="entry name" value="ABC_cobalt_CbiO_domain1"/>
    <property type="match status" value="2"/>
</dbReference>
<dbReference type="InterPro" id="IPR015856">
    <property type="entry name" value="ABC_transpr_CbiO/EcfA_su"/>
</dbReference>
<dbReference type="InterPro" id="IPR050095">
    <property type="entry name" value="ECF_ABC_transporter_ATP-bd"/>
</dbReference>
<evidence type="ECO:0000256" key="5">
    <source>
        <dbReference type="ARBA" id="ARBA00022741"/>
    </source>
</evidence>
<keyword evidence="8" id="KW-0472">Membrane</keyword>
<dbReference type="PROSITE" id="PS50893">
    <property type="entry name" value="ABC_TRANSPORTER_2"/>
    <property type="match status" value="2"/>
</dbReference>
<dbReference type="SMART" id="SM00382">
    <property type="entry name" value="AAA"/>
    <property type="match status" value="2"/>
</dbReference>
<feature type="domain" description="ABC transporter" evidence="9">
    <location>
        <begin position="301"/>
        <end position="541"/>
    </location>
</feature>
<dbReference type="GO" id="GO:0042626">
    <property type="term" value="F:ATPase-coupled transmembrane transporter activity"/>
    <property type="evidence" value="ECO:0007669"/>
    <property type="project" value="TreeGrafter"/>
</dbReference>
<evidence type="ECO:0000256" key="8">
    <source>
        <dbReference type="ARBA" id="ARBA00023136"/>
    </source>
</evidence>
<sequence length="582" mass="64116">MTAALIEIEDLWYSHPVRGGEAIPALKGINLRIEEGEYVALIGANGSGKTTLARHLNALLLPDRGVVRIHGMDTREARFHPQIRSLVGMVFQSPEDQLVAAILEEDVAFGPENLGLPPAEIRQRVEDALEITGLKEYRQRPPHLLSAGQMQRAALAGVLAMRPRCVIFDETTAMLDPAGRHMVRRLMRRLHEEGLTVIVISHFMREAVAAQRVIVLNKGEIALDSTPQQVFSHPADLWALGLDLPLAGRLAIQLREVLPDLPPNLLRSNDLIAALPPPPFPVKAGGGSEPDRPVLPPNGFIRVDRLGHTYLADTPLAYQALEEVRLHAGEGKVHGLIGSTGSGKSTLLQHLNGLLLPQKGTVAVGPFDLNDPTTDLKAVRQFAGLVFQNPDYQLFEQYVGDEIAYAPRLKGEHDSLRETVRMAMEMVGLDFESFKDRLTFTLSGGERRKVALASLIAMRPRVLLLDEPTAGLDPRSRSETLRSLENLRQQGLTLVLSSHHMEDIAELSSSLTVLHRGRTLLDGAAEEVYSNVSLLEEHGLEAPLVTRAAARLRELGWDIPRCILRIGDLIEHLRRNLEAPHA</sequence>
<dbReference type="FunFam" id="3.40.50.300:FF:000224">
    <property type="entry name" value="Energy-coupling factor transporter ATP-binding protein EcfA"/>
    <property type="match status" value="2"/>
</dbReference>
<dbReference type="SUPFAM" id="SSF52540">
    <property type="entry name" value="P-loop containing nucleoside triphosphate hydrolases"/>
    <property type="match status" value="2"/>
</dbReference>
<dbReference type="GO" id="GO:0043190">
    <property type="term" value="C:ATP-binding cassette (ABC) transporter complex"/>
    <property type="evidence" value="ECO:0007669"/>
    <property type="project" value="TreeGrafter"/>
</dbReference>
<keyword evidence="7" id="KW-1278">Translocase</keyword>
<evidence type="ECO:0000313" key="10">
    <source>
        <dbReference type="EMBL" id="KPL75417.1"/>
    </source>
</evidence>
<keyword evidence="4" id="KW-1003">Cell membrane</keyword>
<evidence type="ECO:0000313" key="11">
    <source>
        <dbReference type="Proteomes" id="UP000050514"/>
    </source>
</evidence>